<evidence type="ECO:0000313" key="1">
    <source>
        <dbReference type="EMBL" id="JAP76488.1"/>
    </source>
</evidence>
<dbReference type="AlphaFoldDB" id="A0A131YD60"/>
<reference evidence="1" key="1">
    <citation type="journal article" date="2016" name="Ticks Tick Borne Dis.">
        <title>De novo assembly and annotation of the salivary gland transcriptome of Rhipicephalus appendiculatus male and female ticks during blood feeding.</title>
        <authorList>
            <person name="de Castro M.H."/>
            <person name="de Klerk D."/>
            <person name="Pienaar R."/>
            <person name="Latif A.A."/>
            <person name="Rees D.J."/>
            <person name="Mans B.J."/>
        </authorList>
    </citation>
    <scope>NUCLEOTIDE SEQUENCE</scope>
    <source>
        <tissue evidence="1">Salivary glands</tissue>
    </source>
</reference>
<protein>
    <submittedName>
        <fullName evidence="1">Uncharacterized protein</fullName>
    </submittedName>
</protein>
<sequence length="101" mass="11807">MVIHLRTSRNVIYALIEKFALSVCLPRTLHVFRVAGRPFHAGISTRLSCLVCHFYLSCYNLFLRGSTTPFISLPFCSPHYFFLSFFRSSLHFVRRKKKYVA</sequence>
<organism evidence="1">
    <name type="scientific">Rhipicephalus appendiculatus</name>
    <name type="common">Brown ear tick</name>
    <dbReference type="NCBI Taxonomy" id="34631"/>
    <lineage>
        <taxon>Eukaryota</taxon>
        <taxon>Metazoa</taxon>
        <taxon>Ecdysozoa</taxon>
        <taxon>Arthropoda</taxon>
        <taxon>Chelicerata</taxon>
        <taxon>Arachnida</taxon>
        <taxon>Acari</taxon>
        <taxon>Parasitiformes</taxon>
        <taxon>Ixodida</taxon>
        <taxon>Ixodoidea</taxon>
        <taxon>Ixodidae</taxon>
        <taxon>Rhipicephalinae</taxon>
        <taxon>Rhipicephalus</taxon>
        <taxon>Rhipicephalus</taxon>
    </lineage>
</organism>
<accession>A0A131YD60</accession>
<dbReference type="EMBL" id="GEDV01012069">
    <property type="protein sequence ID" value="JAP76488.1"/>
    <property type="molecule type" value="Transcribed_RNA"/>
</dbReference>
<name>A0A131YD60_RHIAP</name>
<proteinExistence type="predicted"/>